<keyword evidence="5" id="KW-1185">Reference proteome</keyword>
<dbReference type="PATRIC" id="fig|1297742.4.peg.860"/>
<evidence type="ECO:0000256" key="3">
    <source>
        <dbReference type="SAM" id="SignalP"/>
    </source>
</evidence>
<dbReference type="EMBL" id="CP012109">
    <property type="protein sequence ID" value="AKQ63933.1"/>
    <property type="molecule type" value="Genomic_DNA"/>
</dbReference>
<keyword evidence="2" id="KW-0378">Hydrolase</keyword>
<dbReference type="Pfam" id="PF03571">
    <property type="entry name" value="Peptidase_M49"/>
    <property type="match status" value="1"/>
</dbReference>
<evidence type="ECO:0000313" key="5">
    <source>
        <dbReference type="Proteomes" id="UP000009026"/>
    </source>
</evidence>
<reference evidence="4 5" key="1">
    <citation type="journal article" date="2016" name="PLoS ONE">
        <title>Complete Genome Sequence and Comparative Genomics of a Novel Myxobacterium Myxococcus hansupus.</title>
        <authorList>
            <person name="Sharma G."/>
            <person name="Narwani T."/>
            <person name="Subramanian S."/>
        </authorList>
    </citation>
    <scope>NUCLEOTIDE SEQUENCE [LARGE SCALE GENOMIC DNA]</scope>
    <source>
        <strain evidence="5">mixupus</strain>
    </source>
</reference>
<name>A0A0H4WQS5_9BACT</name>
<dbReference type="GO" id="GO:0005737">
    <property type="term" value="C:cytoplasm"/>
    <property type="evidence" value="ECO:0007669"/>
    <property type="project" value="TreeGrafter"/>
</dbReference>
<protein>
    <submittedName>
        <fullName evidence="4">MutT/NUDIX family protein</fullName>
    </submittedName>
</protein>
<dbReference type="STRING" id="1297742.A176_000845"/>
<dbReference type="eggNOG" id="COG0457">
    <property type="taxonomic scope" value="Bacteria"/>
</dbReference>
<dbReference type="InterPro" id="IPR039461">
    <property type="entry name" value="Peptidase_M49"/>
</dbReference>
<dbReference type="PANTHER" id="PTHR23422">
    <property type="entry name" value="DIPEPTIDYL PEPTIDASE III-RELATED"/>
    <property type="match status" value="1"/>
</dbReference>
<dbReference type="Gene3D" id="3.30.540.30">
    <property type="match status" value="1"/>
</dbReference>
<evidence type="ECO:0000256" key="2">
    <source>
        <dbReference type="ARBA" id="ARBA00022801"/>
    </source>
</evidence>
<dbReference type="Proteomes" id="UP000009026">
    <property type="component" value="Chromosome"/>
</dbReference>
<organism evidence="4 5">
    <name type="scientific">Pseudomyxococcus hansupus</name>
    <dbReference type="NCBI Taxonomy" id="1297742"/>
    <lineage>
        <taxon>Bacteria</taxon>
        <taxon>Pseudomonadati</taxon>
        <taxon>Myxococcota</taxon>
        <taxon>Myxococcia</taxon>
        <taxon>Myxococcales</taxon>
        <taxon>Cystobacterineae</taxon>
        <taxon>Myxococcaceae</taxon>
        <taxon>Pseudomyxococcus</taxon>
    </lineage>
</organism>
<dbReference type="GO" id="GO:0008239">
    <property type="term" value="F:dipeptidyl-peptidase activity"/>
    <property type="evidence" value="ECO:0007669"/>
    <property type="project" value="TreeGrafter"/>
</dbReference>
<dbReference type="AlphaFoldDB" id="A0A0H4WQS5"/>
<dbReference type="GO" id="GO:0046872">
    <property type="term" value="F:metal ion binding"/>
    <property type="evidence" value="ECO:0007669"/>
    <property type="project" value="UniProtKB-KW"/>
</dbReference>
<keyword evidence="1" id="KW-0479">Metal-binding</keyword>
<accession>A0A0H4WQS5</accession>
<keyword evidence="3" id="KW-0732">Signal</keyword>
<feature type="chain" id="PRO_5005211930" evidence="3">
    <location>
        <begin position="21"/>
        <end position="564"/>
    </location>
</feature>
<dbReference type="PANTHER" id="PTHR23422:SF9">
    <property type="entry name" value="ZN-DEPENDENT HYDROLASE"/>
    <property type="match status" value="1"/>
</dbReference>
<evidence type="ECO:0000256" key="1">
    <source>
        <dbReference type="ARBA" id="ARBA00022723"/>
    </source>
</evidence>
<dbReference type="OrthoDB" id="9812747at2"/>
<feature type="signal peptide" evidence="3">
    <location>
        <begin position="1"/>
        <end position="20"/>
    </location>
</feature>
<dbReference type="KEGG" id="mym:A176_000845"/>
<evidence type="ECO:0000313" key="4">
    <source>
        <dbReference type="EMBL" id="AKQ63933.1"/>
    </source>
</evidence>
<sequence>MNRTLLSLLGAAMLSGAASAAEKAPPTRFPDAAELQRLTARFAPVELRVDLTALPDTERRALARIVQASKLMDALFLRQRWAGNETLLLDLLHDTTPLGRARLQAFLLDKGPWNSLDEARPFLPGVPAKPEAANFYPAGATKAEVEAWVKSLPEAQQKEATGFYTTIRRGPDGRFITVPYSVEYQGELAQAAALLREAAALTQQPTLKAFLTSRADAFLSNDYYASEVAWMELDASVEPTIGPYEVYEDEWFNYKAAFEAFVGLRDDAETQKLAKFSGQLQGLEDHLPINPKMRNAKLGALAPIRVINSLFSSGDGNRGVQTAAFNLPNDERVSEKMGSKRVMLKNVQEAKFERVLLPIAKVALTPQDQKDVSFDAFFTHILMHELMHGLGPSNITVGGKATTVRKELQSASSAIEEAKADISGLWALQRLVDTGVIDKSLERTMYTTFLASAFRSIRFGIDEAHGKGIALQLNHFLDTGAVKVNADGTFSVVPAKMKPSVVSLTKQLMEIQGRGDRKAAEALLAKQGVVRPPVQRVLERLQGVPVDIEPRYVTAEELVRDVKK</sequence>
<gene>
    <name evidence="4" type="ORF">A176_000845</name>
</gene>
<dbReference type="RefSeq" id="WP_002635881.1">
    <property type="nucleotide sequence ID" value="NZ_CP012109.1"/>
</dbReference>
<proteinExistence type="predicted"/>